<gene>
    <name evidence="3" type="ORF">D5S18_13840</name>
</gene>
<feature type="chain" id="PRO_5017257226" description="AMIN-like domain-containing protein" evidence="1">
    <location>
        <begin position="32"/>
        <end position="193"/>
    </location>
</feature>
<proteinExistence type="predicted"/>
<dbReference type="RefSeq" id="WP_120040934.1">
    <property type="nucleotide sequence ID" value="NZ_QZFU01000017.1"/>
</dbReference>
<dbReference type="Proteomes" id="UP000266677">
    <property type="component" value="Unassembled WGS sequence"/>
</dbReference>
<keyword evidence="1" id="KW-0732">Signal</keyword>
<evidence type="ECO:0000259" key="2">
    <source>
        <dbReference type="Pfam" id="PF24837"/>
    </source>
</evidence>
<name>A0A3A4KLN9_9NOCA</name>
<dbReference type="Pfam" id="PF24837">
    <property type="entry name" value="AMIN-like"/>
    <property type="match status" value="1"/>
</dbReference>
<dbReference type="InterPro" id="IPR056303">
    <property type="entry name" value="AMIN-like"/>
</dbReference>
<accession>A0A3A4KLN9</accession>
<comment type="caution">
    <text evidence="3">The sequence shown here is derived from an EMBL/GenBank/DDBJ whole genome shotgun (WGS) entry which is preliminary data.</text>
</comment>
<feature type="signal peptide" evidence="1">
    <location>
        <begin position="1"/>
        <end position="31"/>
    </location>
</feature>
<dbReference type="OrthoDB" id="3393679at2"/>
<evidence type="ECO:0000313" key="4">
    <source>
        <dbReference type="Proteomes" id="UP000266677"/>
    </source>
</evidence>
<protein>
    <recommendedName>
        <fullName evidence="2">AMIN-like domain-containing protein</fullName>
    </recommendedName>
</protein>
<keyword evidence="4" id="KW-1185">Reference proteome</keyword>
<evidence type="ECO:0000313" key="3">
    <source>
        <dbReference type="EMBL" id="RJO75849.1"/>
    </source>
</evidence>
<sequence>MRNRMVLIPAATATLLAALLAGCGSGSNTQATTTTATAAGAPAAPIGDLRDAQAKDAKAGSGAALTVTDIGIEHHQGFDRIVFQLGGAGTPGWHVGYTDKAVQDGSGKTFDITGKSLLEVKILGAAYPFDTKVAAYSGPNPTSSAEAPAIAGVYQAAVYEGASQGFIALTGDRPKFAVGPQTDPDRVVIDIAN</sequence>
<feature type="domain" description="AMIN-like" evidence="2">
    <location>
        <begin position="66"/>
        <end position="192"/>
    </location>
</feature>
<reference evidence="3 4" key="1">
    <citation type="submission" date="2018-09" db="EMBL/GenBank/DDBJ databases">
        <title>YIM PH21274 draft genome.</title>
        <authorList>
            <person name="Miao C."/>
        </authorList>
    </citation>
    <scope>NUCLEOTIDE SEQUENCE [LARGE SCALE GENOMIC DNA]</scope>
    <source>
        <strain evidence="3 4">YIM PH 21724</strain>
    </source>
</reference>
<dbReference type="AlphaFoldDB" id="A0A3A4KLN9"/>
<dbReference type="PROSITE" id="PS51257">
    <property type="entry name" value="PROKAR_LIPOPROTEIN"/>
    <property type="match status" value="1"/>
</dbReference>
<dbReference type="EMBL" id="QZFU01000017">
    <property type="protein sequence ID" value="RJO75849.1"/>
    <property type="molecule type" value="Genomic_DNA"/>
</dbReference>
<evidence type="ECO:0000256" key="1">
    <source>
        <dbReference type="SAM" id="SignalP"/>
    </source>
</evidence>
<organism evidence="3 4">
    <name type="scientific">Nocardia panacis</name>
    <dbReference type="NCBI Taxonomy" id="2340916"/>
    <lineage>
        <taxon>Bacteria</taxon>
        <taxon>Bacillati</taxon>
        <taxon>Actinomycetota</taxon>
        <taxon>Actinomycetes</taxon>
        <taxon>Mycobacteriales</taxon>
        <taxon>Nocardiaceae</taxon>
        <taxon>Nocardia</taxon>
    </lineage>
</organism>